<feature type="compositionally biased region" description="Gly residues" evidence="1">
    <location>
        <begin position="9"/>
        <end position="21"/>
    </location>
</feature>
<accession>A0A9W7BEU4</accession>
<gene>
    <name evidence="3" type="ORF">TrST_g257</name>
</gene>
<feature type="domain" description="Nucleoside phosphorylase" evidence="2">
    <location>
        <begin position="100"/>
        <end position="318"/>
    </location>
</feature>
<dbReference type="InterPro" id="IPR000845">
    <property type="entry name" value="Nucleoside_phosphorylase_d"/>
</dbReference>
<reference evidence="4" key="1">
    <citation type="journal article" date="2023" name="Commun. Biol.">
        <title>Genome analysis of Parmales, the sister group of diatoms, reveals the evolutionary specialization of diatoms from phago-mixotrophs to photoautotrophs.</title>
        <authorList>
            <person name="Ban H."/>
            <person name="Sato S."/>
            <person name="Yoshikawa S."/>
            <person name="Yamada K."/>
            <person name="Nakamura Y."/>
            <person name="Ichinomiya M."/>
            <person name="Sato N."/>
            <person name="Blanc-Mathieu R."/>
            <person name="Endo H."/>
            <person name="Kuwata A."/>
            <person name="Ogata H."/>
        </authorList>
    </citation>
    <scope>NUCLEOTIDE SEQUENCE [LARGE SCALE GENOMIC DNA]</scope>
    <source>
        <strain evidence="4">NIES 3701</strain>
    </source>
</reference>
<protein>
    <recommendedName>
        <fullName evidence="2">Nucleoside phosphorylase domain-containing protein</fullName>
    </recommendedName>
</protein>
<dbReference type="GO" id="GO:0004850">
    <property type="term" value="F:uridine phosphorylase activity"/>
    <property type="evidence" value="ECO:0007669"/>
    <property type="project" value="TreeGrafter"/>
</dbReference>
<keyword evidence="4" id="KW-1185">Reference proteome</keyword>
<comment type="caution">
    <text evidence="3">The sequence shown here is derived from an EMBL/GenBank/DDBJ whole genome shotgun (WGS) entry which is preliminary data.</text>
</comment>
<dbReference type="SUPFAM" id="SSF53167">
    <property type="entry name" value="Purine and uridine phosphorylases"/>
    <property type="match status" value="1"/>
</dbReference>
<dbReference type="Proteomes" id="UP001165085">
    <property type="component" value="Unassembled WGS sequence"/>
</dbReference>
<evidence type="ECO:0000313" key="3">
    <source>
        <dbReference type="EMBL" id="GMH84865.1"/>
    </source>
</evidence>
<dbReference type="GO" id="GO:0006218">
    <property type="term" value="P:uridine catabolic process"/>
    <property type="evidence" value="ECO:0007669"/>
    <property type="project" value="TreeGrafter"/>
</dbReference>
<dbReference type="InterPro" id="IPR035994">
    <property type="entry name" value="Nucleoside_phosphorylase_sf"/>
</dbReference>
<dbReference type="PANTHER" id="PTHR43691:SF14">
    <property type="entry name" value="URIDINE PHOSPHORYLASE"/>
    <property type="match status" value="1"/>
</dbReference>
<dbReference type="AlphaFoldDB" id="A0A9W7BEU4"/>
<feature type="region of interest" description="Disordered" evidence="1">
    <location>
        <begin position="1"/>
        <end position="89"/>
    </location>
</feature>
<dbReference type="Pfam" id="PF01048">
    <property type="entry name" value="PNP_UDP_1"/>
    <property type="match status" value="1"/>
</dbReference>
<dbReference type="OrthoDB" id="416752at2759"/>
<name>A0A9W7BEU4_9STRA</name>
<evidence type="ECO:0000313" key="4">
    <source>
        <dbReference type="Proteomes" id="UP001165085"/>
    </source>
</evidence>
<dbReference type="GO" id="GO:0005829">
    <property type="term" value="C:cytosol"/>
    <property type="evidence" value="ECO:0007669"/>
    <property type="project" value="TreeGrafter"/>
</dbReference>
<proteinExistence type="predicted"/>
<dbReference type="Gene3D" id="3.40.50.1580">
    <property type="entry name" value="Nucleoside phosphorylase domain"/>
    <property type="match status" value="1"/>
</dbReference>
<sequence length="368" mass="38465">MSNFNNGSGTVGGGSGGGGADGNENNNNTVSGAGSGAPTPSDASLLTSLKQSRSPPPDRATRFMAAPLSAPTDPKRPRPRPSASRVLHLGLPPGALASRILTVGDPARAALLASHLTPRPQDKGRLFIHSSSRGFTTYTGLFLSTPISIISFGMGSQMIDFLVRESRDVAPPGPIIIISYGSAGGLKPTVPVGTCVIISQSVNITRNSDHWTSGKGTPYNISLPVPANPRLTSHIYSQVKQSSPCVLGESATTCSFYSSQARTDGNFDDRNTTLISQIQKKANPTSMEMESFHLLDLARSTRGQNRIASGSAVVVVANRVTGEVVEGRKLAEVEGRVGVALLRAVCGVDLGEIWEGEDLNDGESDESA</sequence>
<organism evidence="3 4">
    <name type="scientific">Triparma strigata</name>
    <dbReference type="NCBI Taxonomy" id="1606541"/>
    <lineage>
        <taxon>Eukaryota</taxon>
        <taxon>Sar</taxon>
        <taxon>Stramenopiles</taxon>
        <taxon>Ochrophyta</taxon>
        <taxon>Bolidophyceae</taxon>
        <taxon>Parmales</taxon>
        <taxon>Triparmaceae</taxon>
        <taxon>Triparma</taxon>
    </lineage>
</organism>
<dbReference type="EMBL" id="BRXY01000297">
    <property type="protein sequence ID" value="GMH84865.1"/>
    <property type="molecule type" value="Genomic_DNA"/>
</dbReference>
<evidence type="ECO:0000256" key="1">
    <source>
        <dbReference type="SAM" id="MobiDB-lite"/>
    </source>
</evidence>
<feature type="compositionally biased region" description="Polar residues" evidence="1">
    <location>
        <begin position="41"/>
        <end position="53"/>
    </location>
</feature>
<dbReference type="PANTHER" id="PTHR43691">
    <property type="entry name" value="URIDINE PHOSPHORYLASE"/>
    <property type="match status" value="1"/>
</dbReference>
<evidence type="ECO:0000259" key="2">
    <source>
        <dbReference type="Pfam" id="PF01048"/>
    </source>
</evidence>